<dbReference type="AlphaFoldDB" id="A0AAN9JS28"/>
<accession>A0AAN9JS28</accession>
<evidence type="ECO:0000313" key="1">
    <source>
        <dbReference type="EMBL" id="KAK7303254.1"/>
    </source>
</evidence>
<gene>
    <name evidence="1" type="ORF">RJT34_14156</name>
</gene>
<organism evidence="1 2">
    <name type="scientific">Clitoria ternatea</name>
    <name type="common">Butterfly pea</name>
    <dbReference type="NCBI Taxonomy" id="43366"/>
    <lineage>
        <taxon>Eukaryota</taxon>
        <taxon>Viridiplantae</taxon>
        <taxon>Streptophyta</taxon>
        <taxon>Embryophyta</taxon>
        <taxon>Tracheophyta</taxon>
        <taxon>Spermatophyta</taxon>
        <taxon>Magnoliopsida</taxon>
        <taxon>eudicotyledons</taxon>
        <taxon>Gunneridae</taxon>
        <taxon>Pentapetalae</taxon>
        <taxon>rosids</taxon>
        <taxon>fabids</taxon>
        <taxon>Fabales</taxon>
        <taxon>Fabaceae</taxon>
        <taxon>Papilionoideae</taxon>
        <taxon>50 kb inversion clade</taxon>
        <taxon>NPAAA clade</taxon>
        <taxon>indigoferoid/millettioid clade</taxon>
        <taxon>Phaseoleae</taxon>
        <taxon>Clitoria</taxon>
    </lineage>
</organism>
<comment type="caution">
    <text evidence="1">The sequence shown here is derived from an EMBL/GenBank/DDBJ whole genome shotgun (WGS) entry which is preliminary data.</text>
</comment>
<reference evidence="1 2" key="1">
    <citation type="submission" date="2024-01" db="EMBL/GenBank/DDBJ databases">
        <title>The genomes of 5 underutilized Papilionoideae crops provide insights into root nodulation and disease resistance.</title>
        <authorList>
            <person name="Yuan L."/>
        </authorList>
    </citation>
    <scope>NUCLEOTIDE SEQUENCE [LARGE SCALE GENOMIC DNA]</scope>
    <source>
        <strain evidence="1">LY-2023</strain>
        <tissue evidence="1">Leaf</tissue>
    </source>
</reference>
<dbReference type="Proteomes" id="UP001359559">
    <property type="component" value="Unassembled WGS sequence"/>
</dbReference>
<dbReference type="EMBL" id="JAYKXN010000003">
    <property type="protein sequence ID" value="KAK7303254.1"/>
    <property type="molecule type" value="Genomic_DNA"/>
</dbReference>
<keyword evidence="2" id="KW-1185">Reference proteome</keyword>
<evidence type="ECO:0000313" key="2">
    <source>
        <dbReference type="Proteomes" id="UP001359559"/>
    </source>
</evidence>
<name>A0AAN9JS28_CLITE</name>
<protein>
    <submittedName>
        <fullName evidence="1">Uncharacterized protein</fullName>
    </submittedName>
</protein>
<proteinExistence type="predicted"/>
<sequence>MWALILHVSAWARKMRHVGKGVVADFGGCGVQDNIVSDVVRFDGTVVALEKNLVNVGRGEINHALCERDSDSGVGWLCVAVEVEGVEEKIERVA</sequence>